<keyword evidence="1" id="KW-1133">Transmembrane helix</keyword>
<gene>
    <name evidence="2" type="ORF">LZC95_13440</name>
</gene>
<accession>A0ABZ2KGN2</accession>
<keyword evidence="1" id="KW-0812">Transmembrane</keyword>
<proteinExistence type="predicted"/>
<keyword evidence="3" id="KW-1185">Reference proteome</keyword>
<sequence length="175" mass="19500">MAHASSWLLARIAGAGLRLRQRHREPSGHARCCTLGMTQENQDTRQSDLGFDRVRAHTAPMVNVRIDRQTDGALRQARSSREHATARLAELDREWDIDRALMAFAGTVGGAAFLAGLFRNRKWFLLVGPQLAFLIAHAAIGWCPPVALFRRLGFRTRQEIDSERQALHAAPSLPA</sequence>
<feature type="transmembrane region" description="Helical" evidence="1">
    <location>
        <begin position="130"/>
        <end position="149"/>
    </location>
</feature>
<dbReference type="Gene3D" id="6.10.140.1340">
    <property type="match status" value="1"/>
</dbReference>
<dbReference type="EMBL" id="CP089982">
    <property type="protein sequence ID" value="WXA97833.1"/>
    <property type="molecule type" value="Genomic_DNA"/>
</dbReference>
<reference evidence="2 3" key="1">
    <citation type="submission" date="2021-12" db="EMBL/GenBank/DDBJ databases">
        <title>Discovery of the Pendulisporaceae a myxobacterial family with distinct sporulation behavior and unique specialized metabolism.</title>
        <authorList>
            <person name="Garcia R."/>
            <person name="Popoff A."/>
            <person name="Bader C.D."/>
            <person name="Loehr J."/>
            <person name="Walesch S."/>
            <person name="Walt C."/>
            <person name="Boldt J."/>
            <person name="Bunk B."/>
            <person name="Haeckl F.J.F.P.J."/>
            <person name="Gunesch A.P."/>
            <person name="Birkelbach J."/>
            <person name="Nuebel U."/>
            <person name="Pietschmann T."/>
            <person name="Bach T."/>
            <person name="Mueller R."/>
        </authorList>
    </citation>
    <scope>NUCLEOTIDE SEQUENCE [LARGE SCALE GENOMIC DNA]</scope>
    <source>
        <strain evidence="2 3">MSr12523</strain>
    </source>
</reference>
<feature type="transmembrane region" description="Helical" evidence="1">
    <location>
        <begin position="100"/>
        <end position="118"/>
    </location>
</feature>
<organism evidence="2 3">
    <name type="scientific">Pendulispora brunnea</name>
    <dbReference type="NCBI Taxonomy" id="2905690"/>
    <lineage>
        <taxon>Bacteria</taxon>
        <taxon>Pseudomonadati</taxon>
        <taxon>Myxococcota</taxon>
        <taxon>Myxococcia</taxon>
        <taxon>Myxococcales</taxon>
        <taxon>Sorangiineae</taxon>
        <taxon>Pendulisporaceae</taxon>
        <taxon>Pendulispora</taxon>
    </lineage>
</organism>
<evidence type="ECO:0000313" key="3">
    <source>
        <dbReference type="Proteomes" id="UP001379533"/>
    </source>
</evidence>
<protein>
    <submittedName>
        <fullName evidence="2">DUF2892 domain-containing protein</fullName>
    </submittedName>
</protein>
<name>A0ABZ2KGN2_9BACT</name>
<dbReference type="RefSeq" id="WP_394848452.1">
    <property type="nucleotide sequence ID" value="NZ_CP089982.1"/>
</dbReference>
<evidence type="ECO:0000256" key="1">
    <source>
        <dbReference type="SAM" id="Phobius"/>
    </source>
</evidence>
<keyword evidence="1" id="KW-0472">Membrane</keyword>
<evidence type="ECO:0000313" key="2">
    <source>
        <dbReference type="EMBL" id="WXA97833.1"/>
    </source>
</evidence>
<dbReference type="Proteomes" id="UP001379533">
    <property type="component" value="Chromosome"/>
</dbReference>